<name>A0A922CX41_MANSE</name>
<reference evidence="1" key="1">
    <citation type="journal article" date="2016" name="Insect Biochem. Mol. Biol.">
        <title>Multifaceted biological insights from a draft genome sequence of the tobacco hornworm moth, Manduca sexta.</title>
        <authorList>
            <person name="Kanost M.R."/>
            <person name="Arrese E.L."/>
            <person name="Cao X."/>
            <person name="Chen Y.R."/>
            <person name="Chellapilla S."/>
            <person name="Goldsmith M.R."/>
            <person name="Grosse-Wilde E."/>
            <person name="Heckel D.G."/>
            <person name="Herndon N."/>
            <person name="Jiang H."/>
            <person name="Papanicolaou A."/>
            <person name="Qu J."/>
            <person name="Soulages J.L."/>
            <person name="Vogel H."/>
            <person name="Walters J."/>
            <person name="Waterhouse R.M."/>
            <person name="Ahn S.J."/>
            <person name="Almeida F.C."/>
            <person name="An C."/>
            <person name="Aqrawi P."/>
            <person name="Bretschneider A."/>
            <person name="Bryant W.B."/>
            <person name="Bucks S."/>
            <person name="Chao H."/>
            <person name="Chevignon G."/>
            <person name="Christen J.M."/>
            <person name="Clarke D.F."/>
            <person name="Dittmer N.T."/>
            <person name="Ferguson L.C.F."/>
            <person name="Garavelou S."/>
            <person name="Gordon K.H.J."/>
            <person name="Gunaratna R.T."/>
            <person name="Han Y."/>
            <person name="Hauser F."/>
            <person name="He Y."/>
            <person name="Heidel-Fischer H."/>
            <person name="Hirsh A."/>
            <person name="Hu Y."/>
            <person name="Jiang H."/>
            <person name="Kalra D."/>
            <person name="Klinner C."/>
            <person name="Konig C."/>
            <person name="Kovar C."/>
            <person name="Kroll A.R."/>
            <person name="Kuwar S.S."/>
            <person name="Lee S.L."/>
            <person name="Lehman R."/>
            <person name="Li K."/>
            <person name="Li Z."/>
            <person name="Liang H."/>
            <person name="Lovelace S."/>
            <person name="Lu Z."/>
            <person name="Mansfield J.H."/>
            <person name="McCulloch K.J."/>
            <person name="Mathew T."/>
            <person name="Morton B."/>
            <person name="Muzny D.M."/>
            <person name="Neunemann D."/>
            <person name="Ongeri F."/>
            <person name="Pauchet Y."/>
            <person name="Pu L.L."/>
            <person name="Pyrousis I."/>
            <person name="Rao X.J."/>
            <person name="Redding A."/>
            <person name="Roesel C."/>
            <person name="Sanchez-Gracia A."/>
            <person name="Schaack S."/>
            <person name="Shukla A."/>
            <person name="Tetreau G."/>
            <person name="Wang Y."/>
            <person name="Xiong G.H."/>
            <person name="Traut W."/>
            <person name="Walsh T.K."/>
            <person name="Worley K.C."/>
            <person name="Wu D."/>
            <person name="Wu W."/>
            <person name="Wu Y.Q."/>
            <person name="Zhang X."/>
            <person name="Zou Z."/>
            <person name="Zucker H."/>
            <person name="Briscoe A.D."/>
            <person name="Burmester T."/>
            <person name="Clem R.J."/>
            <person name="Feyereisen R."/>
            <person name="Grimmelikhuijzen C.J.P."/>
            <person name="Hamodrakas S.J."/>
            <person name="Hansson B.S."/>
            <person name="Huguet E."/>
            <person name="Jermiin L.S."/>
            <person name="Lan Q."/>
            <person name="Lehman H.K."/>
            <person name="Lorenzen M."/>
            <person name="Merzendorfer H."/>
            <person name="Michalopoulos I."/>
            <person name="Morton D.B."/>
            <person name="Muthukrishnan S."/>
            <person name="Oakeshott J.G."/>
            <person name="Palmer W."/>
            <person name="Park Y."/>
            <person name="Passarelli A.L."/>
            <person name="Rozas J."/>
            <person name="Schwartz L.M."/>
            <person name="Smith W."/>
            <person name="Southgate A."/>
            <person name="Vilcinskas A."/>
            <person name="Vogt R."/>
            <person name="Wang P."/>
            <person name="Werren J."/>
            <person name="Yu X.Q."/>
            <person name="Zhou J.J."/>
            <person name="Brown S.J."/>
            <person name="Scherer S.E."/>
            <person name="Richards S."/>
            <person name="Blissard G.W."/>
        </authorList>
    </citation>
    <scope>NUCLEOTIDE SEQUENCE</scope>
</reference>
<evidence type="ECO:0000313" key="2">
    <source>
        <dbReference type="Proteomes" id="UP000791440"/>
    </source>
</evidence>
<reference evidence="1" key="2">
    <citation type="submission" date="2020-12" db="EMBL/GenBank/DDBJ databases">
        <authorList>
            <person name="Kanost M."/>
        </authorList>
    </citation>
    <scope>NUCLEOTIDE SEQUENCE</scope>
</reference>
<sequence length="197" mass="23304">MQYLIGLLHIQNLLSTNEDCIIKILTHFLNEALWKNYEESDNEIQFSKKLFIKPKEIENKLAYLSNKWDRLLKENYCVELSYPKLSPHLEEDSEPDINSIVHAMYITLEAYLDAYSVQDVQEIWESLNEQSTNDDDTNRTLHNIEANEYSVTEDFIKKYRGIYQKNEELKLTFQDLKNRSELPSVMTVFERISLLGL</sequence>
<gene>
    <name evidence="1" type="ORF">O3G_MSEX012704</name>
</gene>
<comment type="caution">
    <text evidence="1">The sequence shown here is derived from an EMBL/GenBank/DDBJ whole genome shotgun (WGS) entry which is preliminary data.</text>
</comment>
<dbReference type="Proteomes" id="UP000791440">
    <property type="component" value="Unassembled WGS sequence"/>
</dbReference>
<dbReference type="EMBL" id="JH668754">
    <property type="protein sequence ID" value="KAG6461557.1"/>
    <property type="molecule type" value="Genomic_DNA"/>
</dbReference>
<dbReference type="AlphaFoldDB" id="A0A922CX41"/>
<protein>
    <submittedName>
        <fullName evidence="1">Uncharacterized protein</fullName>
    </submittedName>
</protein>
<organism evidence="1 2">
    <name type="scientific">Manduca sexta</name>
    <name type="common">Tobacco hawkmoth</name>
    <name type="synonym">Tobacco hornworm</name>
    <dbReference type="NCBI Taxonomy" id="7130"/>
    <lineage>
        <taxon>Eukaryota</taxon>
        <taxon>Metazoa</taxon>
        <taxon>Ecdysozoa</taxon>
        <taxon>Arthropoda</taxon>
        <taxon>Hexapoda</taxon>
        <taxon>Insecta</taxon>
        <taxon>Pterygota</taxon>
        <taxon>Neoptera</taxon>
        <taxon>Endopterygota</taxon>
        <taxon>Lepidoptera</taxon>
        <taxon>Glossata</taxon>
        <taxon>Ditrysia</taxon>
        <taxon>Bombycoidea</taxon>
        <taxon>Sphingidae</taxon>
        <taxon>Sphinginae</taxon>
        <taxon>Sphingini</taxon>
        <taxon>Manduca</taxon>
    </lineage>
</organism>
<evidence type="ECO:0000313" key="1">
    <source>
        <dbReference type="EMBL" id="KAG6461557.1"/>
    </source>
</evidence>
<accession>A0A922CX41</accession>
<proteinExistence type="predicted"/>
<keyword evidence="2" id="KW-1185">Reference proteome</keyword>